<dbReference type="InterPro" id="IPR036390">
    <property type="entry name" value="WH_DNA-bd_sf"/>
</dbReference>
<evidence type="ECO:0000313" key="10">
    <source>
        <dbReference type="Proteomes" id="UP000009022"/>
    </source>
</evidence>
<dbReference type="Pfam" id="PF25340">
    <property type="entry name" value="BCD_RFX"/>
    <property type="match status" value="2"/>
</dbReference>
<dbReference type="FunFam" id="1.10.10.10:FF:000433">
    <property type="entry name" value="DNA-binding protein RFX8-like isoform X4"/>
    <property type="match status" value="1"/>
</dbReference>
<evidence type="ECO:0000256" key="6">
    <source>
        <dbReference type="ARBA" id="ARBA00072471"/>
    </source>
</evidence>
<evidence type="ECO:0000259" key="8">
    <source>
        <dbReference type="PROSITE" id="PS51526"/>
    </source>
</evidence>
<dbReference type="Gene3D" id="1.10.10.10">
    <property type="entry name" value="Winged helix-like DNA-binding domain superfamily/Winged helix DNA-binding domain"/>
    <property type="match status" value="1"/>
</dbReference>
<dbReference type="PANTHER" id="PTHR12619">
    <property type="entry name" value="RFX TRANSCRIPTION FACTOR FAMILY"/>
    <property type="match status" value="1"/>
</dbReference>
<proteinExistence type="predicted"/>
<accession>B3RLG5</accession>
<dbReference type="AlphaFoldDB" id="B3RLG5"/>
<dbReference type="PROSITE" id="PS51526">
    <property type="entry name" value="RFX_DBD"/>
    <property type="match status" value="1"/>
</dbReference>
<dbReference type="InterPro" id="IPR057321">
    <property type="entry name" value="RFX1-4/6/8-like_BCD"/>
</dbReference>
<name>B3RLG5_TRIAD</name>
<keyword evidence="3" id="KW-0804">Transcription</keyword>
<dbReference type="eggNOG" id="KOG3712">
    <property type="taxonomic scope" value="Eukaryota"/>
</dbReference>
<dbReference type="GO" id="GO:0003677">
    <property type="term" value="F:DNA binding"/>
    <property type="evidence" value="ECO:0007669"/>
    <property type="project" value="UniProtKB-KW"/>
</dbReference>
<dbReference type="CTD" id="6749186"/>
<dbReference type="STRING" id="10228.B3RLG5"/>
<dbReference type="OrthoDB" id="10056949at2759"/>
<sequence>MSFTNLHIGKSVAIRNIRLHHLRSWGLEINYEEAEGVCIPRSFLYSNYTQYCQEANIHAVNAANFGKILRQEFPKVLTRRLGHRGRSKYHYYGICIKETSEFYKEIYGRKMLIREELSRKSEKRFEGEHGISQVQNALDLPNIDDCCIPSDLPQDKIITFTLMYSTHCQRILSTSSTHNFTETCDFLIHFWQMLPPHLYDILNTDIVVKIVVVYDLLVYKALCQFLKPNPQELLPAKLSAGARTFGKNLLCKIKEALSDSMQQLRSAKLRVAEYFCLMLMRLTTINHIFQKKMKRYNRLQRCKQLMMIWNYFTSRVIRELTLHGADSFGKEGDDVNST</sequence>
<dbReference type="InterPro" id="IPR003150">
    <property type="entry name" value="DNA-bd_RFX"/>
</dbReference>
<protein>
    <recommendedName>
        <fullName evidence="6">DNA-binding protein RFX8</fullName>
    </recommendedName>
    <alternativeName>
        <fullName evidence="7">Regulatory factor X 8</fullName>
    </alternativeName>
</protein>
<evidence type="ECO:0000256" key="1">
    <source>
        <dbReference type="ARBA" id="ARBA00023015"/>
    </source>
</evidence>
<dbReference type="OMA" id="DYLYAAM"/>
<dbReference type="PANTHER" id="PTHR12619:SF5">
    <property type="entry name" value="TRANSCRIPTION FACTOR RFX4"/>
    <property type="match status" value="1"/>
</dbReference>
<evidence type="ECO:0000256" key="5">
    <source>
        <dbReference type="ARBA" id="ARBA00054388"/>
    </source>
</evidence>
<comment type="function">
    <text evidence="5">May be a transcription factor.</text>
</comment>
<dbReference type="KEGG" id="tad:TRIADDRAFT_51992"/>
<dbReference type="RefSeq" id="XP_002107971.1">
    <property type="nucleotide sequence ID" value="XM_002107935.1"/>
</dbReference>
<dbReference type="Pfam" id="PF02257">
    <property type="entry name" value="RFX_DNA_binding"/>
    <property type="match status" value="1"/>
</dbReference>
<dbReference type="InterPro" id="IPR039779">
    <property type="entry name" value="RFX-like"/>
</dbReference>
<evidence type="ECO:0000256" key="3">
    <source>
        <dbReference type="ARBA" id="ARBA00023163"/>
    </source>
</evidence>
<evidence type="ECO:0000256" key="7">
    <source>
        <dbReference type="ARBA" id="ARBA00077086"/>
    </source>
</evidence>
<keyword evidence="2" id="KW-0238">DNA-binding</keyword>
<dbReference type="InParanoid" id="B3RLG5"/>
<dbReference type="SUPFAM" id="SSF46785">
    <property type="entry name" value="Winged helix' DNA-binding domain"/>
    <property type="match status" value="1"/>
</dbReference>
<feature type="domain" description="RFX-type winged-helix" evidence="8">
    <location>
        <begin position="22"/>
        <end position="98"/>
    </location>
</feature>
<keyword evidence="10" id="KW-1185">Reference proteome</keyword>
<keyword evidence="1" id="KW-0805">Transcription regulation</keyword>
<dbReference type="HOGENOM" id="CLU_822153_0_0_1"/>
<dbReference type="Proteomes" id="UP000009022">
    <property type="component" value="Unassembled WGS sequence"/>
</dbReference>
<dbReference type="EMBL" id="DS985241">
    <property type="protein sequence ID" value="EDV28769.1"/>
    <property type="molecule type" value="Genomic_DNA"/>
</dbReference>
<dbReference type="PhylomeDB" id="B3RLG5"/>
<evidence type="ECO:0000313" key="9">
    <source>
        <dbReference type="EMBL" id="EDV28769.1"/>
    </source>
</evidence>
<evidence type="ECO:0000256" key="2">
    <source>
        <dbReference type="ARBA" id="ARBA00023125"/>
    </source>
</evidence>
<gene>
    <name evidence="9" type="ORF">TRIADDRAFT_51992</name>
</gene>
<dbReference type="GeneID" id="6749186"/>
<evidence type="ECO:0000256" key="4">
    <source>
        <dbReference type="ARBA" id="ARBA00023242"/>
    </source>
</evidence>
<dbReference type="GO" id="GO:0003700">
    <property type="term" value="F:DNA-binding transcription factor activity"/>
    <property type="evidence" value="ECO:0007669"/>
    <property type="project" value="InterPro"/>
</dbReference>
<dbReference type="InterPro" id="IPR036388">
    <property type="entry name" value="WH-like_DNA-bd_sf"/>
</dbReference>
<reference evidence="9 10" key="1">
    <citation type="journal article" date="2008" name="Nature">
        <title>The Trichoplax genome and the nature of placozoans.</title>
        <authorList>
            <person name="Srivastava M."/>
            <person name="Begovic E."/>
            <person name="Chapman J."/>
            <person name="Putnam N.H."/>
            <person name="Hellsten U."/>
            <person name="Kawashima T."/>
            <person name="Kuo A."/>
            <person name="Mitros T."/>
            <person name="Salamov A."/>
            <person name="Carpenter M.L."/>
            <person name="Signorovitch A.Y."/>
            <person name="Moreno M.A."/>
            <person name="Kamm K."/>
            <person name="Grimwood J."/>
            <person name="Schmutz J."/>
            <person name="Shapiro H."/>
            <person name="Grigoriev I.V."/>
            <person name="Buss L.W."/>
            <person name="Schierwater B."/>
            <person name="Dellaporta S.L."/>
            <person name="Rokhsar D.S."/>
        </authorList>
    </citation>
    <scope>NUCLEOTIDE SEQUENCE [LARGE SCALE GENOMIC DNA]</scope>
    <source>
        <strain evidence="9 10">Grell-BS-1999</strain>
    </source>
</reference>
<organism evidence="9 10">
    <name type="scientific">Trichoplax adhaerens</name>
    <name type="common">Trichoplax reptans</name>
    <dbReference type="NCBI Taxonomy" id="10228"/>
    <lineage>
        <taxon>Eukaryota</taxon>
        <taxon>Metazoa</taxon>
        <taxon>Placozoa</taxon>
        <taxon>Uniplacotomia</taxon>
        <taxon>Trichoplacea</taxon>
        <taxon>Trichoplacidae</taxon>
        <taxon>Trichoplax</taxon>
    </lineage>
</organism>
<keyword evidence="4" id="KW-0539">Nucleus</keyword>